<organism evidence="1 2">
    <name type="scientific">Opisthorchis viverrini</name>
    <name type="common">Southeast Asian liver fluke</name>
    <dbReference type="NCBI Taxonomy" id="6198"/>
    <lineage>
        <taxon>Eukaryota</taxon>
        <taxon>Metazoa</taxon>
        <taxon>Spiralia</taxon>
        <taxon>Lophotrochozoa</taxon>
        <taxon>Platyhelminthes</taxon>
        <taxon>Trematoda</taxon>
        <taxon>Digenea</taxon>
        <taxon>Opisthorchiida</taxon>
        <taxon>Opisthorchiata</taxon>
        <taxon>Opisthorchiidae</taxon>
        <taxon>Opisthorchis</taxon>
    </lineage>
</organism>
<keyword evidence="2" id="KW-1185">Reference proteome</keyword>
<dbReference type="RefSeq" id="XP_009177070.1">
    <property type="nucleotide sequence ID" value="XM_009178806.1"/>
</dbReference>
<name>A0A074YWP7_OPIVI</name>
<sequence>MSRSDQFYLMDRRRDRCVLKTFESCLTTGASEALRESGGNITFVMLTHGGWLFRESIFPRKKRLFHRLRWLGHILHMPDGCLLHTARYARQRMEKTQGWAIPQITLARPQTSYARWLFASYSPLRPATDGKDSGVVSPRPGMRDLASKLSRVGKWLSRMGRVKENKPMWMSENTLFTSSFTPATDGKDSGVVSPRPGMRDLASKLSRVGKWLSRMGRVKENKPMIDSYLQKSFRCSAVLIGQEAACPQ</sequence>
<evidence type="ECO:0000313" key="1">
    <source>
        <dbReference type="EMBL" id="KER19186.1"/>
    </source>
</evidence>
<evidence type="ECO:0000313" key="2">
    <source>
        <dbReference type="Proteomes" id="UP000054324"/>
    </source>
</evidence>
<reference evidence="1 2" key="1">
    <citation type="submission" date="2013-11" db="EMBL/GenBank/DDBJ databases">
        <title>Opisthorchis viverrini - life in the bile duct.</title>
        <authorList>
            <person name="Young N.D."/>
            <person name="Nagarajan N."/>
            <person name="Lin S.J."/>
            <person name="Korhonen P.K."/>
            <person name="Jex A.R."/>
            <person name="Hall R.S."/>
            <person name="Safavi-Hemami H."/>
            <person name="Kaewkong W."/>
            <person name="Bertrand D."/>
            <person name="Gao S."/>
            <person name="Seet Q."/>
            <person name="Wongkham S."/>
            <person name="Teh B.T."/>
            <person name="Wongkham C."/>
            <person name="Intapan P.M."/>
            <person name="Maleewong W."/>
            <person name="Yang X."/>
            <person name="Hu M."/>
            <person name="Wang Z."/>
            <person name="Hofmann A."/>
            <person name="Sternberg P.W."/>
            <person name="Tan P."/>
            <person name="Wang J."/>
            <person name="Gasser R.B."/>
        </authorList>
    </citation>
    <scope>NUCLEOTIDE SEQUENCE [LARGE SCALE GENOMIC DNA]</scope>
</reference>
<gene>
    <name evidence="1" type="ORF">T265_15628</name>
</gene>
<proteinExistence type="predicted"/>
<dbReference type="KEGG" id="ovi:T265_15628"/>
<dbReference type="Proteomes" id="UP000054324">
    <property type="component" value="Unassembled WGS sequence"/>
</dbReference>
<dbReference type="CTD" id="20329793"/>
<protein>
    <submittedName>
        <fullName evidence="1">Uncharacterized protein</fullName>
    </submittedName>
</protein>
<feature type="non-terminal residue" evidence="1">
    <location>
        <position position="248"/>
    </location>
</feature>
<dbReference type="AlphaFoldDB" id="A0A074YWP7"/>
<dbReference type="GeneID" id="20329793"/>
<dbReference type="EMBL" id="KL597298">
    <property type="protein sequence ID" value="KER19186.1"/>
    <property type="molecule type" value="Genomic_DNA"/>
</dbReference>
<accession>A0A074YWP7</accession>